<proteinExistence type="predicted"/>
<gene>
    <name evidence="1" type="ORF">CT19425_60190</name>
</gene>
<evidence type="ECO:0008006" key="3">
    <source>
        <dbReference type="Google" id="ProtNLM"/>
    </source>
</evidence>
<sequence length="47" mass="5425">MADEGSYAEANKAKLMEMLKRQGEVNGELETLEEKWLELQEQIEQIA</sequence>
<dbReference type="Proteomes" id="UP000255505">
    <property type="component" value="Chromosome I"/>
</dbReference>
<evidence type="ECO:0000313" key="1">
    <source>
        <dbReference type="EMBL" id="SPK72072.1"/>
    </source>
</evidence>
<organism evidence="1 2">
    <name type="scientific">Cupriavidus taiwanensis</name>
    <dbReference type="NCBI Taxonomy" id="164546"/>
    <lineage>
        <taxon>Bacteria</taxon>
        <taxon>Pseudomonadati</taxon>
        <taxon>Pseudomonadota</taxon>
        <taxon>Betaproteobacteria</taxon>
        <taxon>Burkholderiales</taxon>
        <taxon>Burkholderiaceae</taxon>
        <taxon>Cupriavidus</taxon>
    </lineage>
</organism>
<dbReference type="RefSeq" id="WP_172583254.1">
    <property type="nucleotide sequence ID" value="NZ_LT991976.1"/>
</dbReference>
<name>A0A375IFD7_9BURK</name>
<protein>
    <recommendedName>
        <fullName evidence="3">ABC transporter Uup C-terminal domain-containing protein</fullName>
    </recommendedName>
</protein>
<evidence type="ECO:0000313" key="2">
    <source>
        <dbReference type="Proteomes" id="UP000255505"/>
    </source>
</evidence>
<accession>A0A375IFD7</accession>
<dbReference type="AlphaFoldDB" id="A0A375IFD7"/>
<dbReference type="EMBL" id="LT991976">
    <property type="protein sequence ID" value="SPK72072.1"/>
    <property type="molecule type" value="Genomic_DNA"/>
</dbReference>
<reference evidence="1 2" key="1">
    <citation type="submission" date="2018-01" db="EMBL/GenBank/DDBJ databases">
        <authorList>
            <person name="Gaut B.S."/>
            <person name="Morton B.R."/>
            <person name="Clegg M.T."/>
            <person name="Duvall M.R."/>
        </authorList>
    </citation>
    <scope>NUCLEOTIDE SEQUENCE [LARGE SCALE GENOMIC DNA]</scope>
    <source>
        <strain evidence="1">Cupriavidus taiwanensis LMG 19425</strain>
    </source>
</reference>